<proteinExistence type="predicted"/>
<keyword evidence="8" id="KW-0175">Coiled coil</keyword>
<dbReference type="CDD" id="cd15903">
    <property type="entry name" value="Dicer_PBD"/>
    <property type="match status" value="1"/>
</dbReference>
<keyword evidence="7" id="KW-0694">RNA-binding</keyword>
<sequence length="1348" mass="155177">MSFYWCDNIHTTVFTPRDYQIELLSAAFERNVIICLGHKSSKEFIALKLLQELSRPARLTAKTNLYLTTERNALSITAMIEHLTNLKVYRVENLEMSDKSQPNIPKGFQLYVLHPRTCLEALRSGVLTLEKVHVLILEDCHEADVCKDLRTIFQEHFNNLNTEVPKVLGLAGPLHCAECSLQELNAMLNTLEDNLHCKAETASDIVTVLRYCARPSEFIVQCMPYERDELISVLEEVLFTRKAFLIDHRYDPFEIYNTDEYLEELKDIPDPKEEPMEFLEIMLFVLHEMGPWCADRVAVNMFHRIEKQKIKTPHERHYILLCVVNTALLEFHAICEQTFKKITNHRSLIEKYSSPKVFRLLEILRLFKPEELLTKNETIHKLSQDLDQMDFQKLSRNIEYSCQNVENVTMKLQLESRSIIDNLDPIVKNISGNSKQQNMQMGTYKIENSTTANRRHVAGGSQGRFKRRPFNRRHIRDNGDELDTLCAIIFCNSNYTARALFDLLSEMGRHDPELKFLKCQFTTDRVADPINEPKEAEVEHRRQEEVLKRFRMHDCNVLVGTSVLEEGIDLPKCNLVVRWDAPTTYRSYVQCKGRARAAPAYHVILVSPAYTAVHSKNEQLSNESHIYLCKLEDGQDDIIDTDTCSDEENSDNNKVNKFTIGSTKGIVKILNPEVITNKPPTKSVLTLKEITDDLPSFDSVDNETSNDNIVEIGDNSSSLMELLCETAPMKETKNKSVIKESLNDCYEVLNLSDAISDISTVLSGSFSSSLVEDVSVAAPAESVPPKHKKEKRRFQCLFESDKEVSKSSKYFDASLNQLEFTTNKIVEQLAEYRQIEKVLLSKCANTEPPETEHHFADYFNKCIKRYKPLEHLLTGASVDLNTSIALVNKYCSKLPSDTFTKLTALWRCTKTIRSGVEVYQYTIRLPINSPLKYDIVGLPMSSNILARRMAALQTCIELHKIGELDENLQPIGKESFRAMESDWENFELEEEDEKIVHDNSEPRPGTTKRRQYYYKRIASEFSDCRPTVGVPCYLYFIDLTLQCPIPEEQNTRGRKIYPPEDAQQGFGILTLKRIPKVSSFPIFTRSGEVKVSIVLSKEMIVLTEIQIRCINTFLNYTFTNVLRLQKFLMLFDPDSTENCVFIVPTIKSNSRKVIDWDFLELIERKSSMMPSPIMDDLRKSIEFDANKFKDAVVMPWYRNQDQPQYFYVAEICPQLSPLSCFPGENYHTFKHYYFLKYGLTIQNVKQPLLDVDHTSARLNFLTPRYVNRKGVALPTSSEETKRAKRENLEQKQILVPELCTVHPFPASLWRTAVCLPCILYRINGLLLADDIRKKGVTGHRIGFTGNSR</sequence>
<evidence type="ECO:0000256" key="8">
    <source>
        <dbReference type="SAM" id="Coils"/>
    </source>
</evidence>
<dbReference type="SMART" id="SM00490">
    <property type="entry name" value="HELICc"/>
    <property type="match status" value="1"/>
</dbReference>
<dbReference type="PROSITE" id="PS51327">
    <property type="entry name" value="DICER_DSRBF"/>
    <property type="match status" value="1"/>
</dbReference>
<dbReference type="SUPFAM" id="SSF52540">
    <property type="entry name" value="P-loop containing nucleoside triphosphate hydrolases"/>
    <property type="match status" value="1"/>
</dbReference>
<dbReference type="Gene3D" id="2.170.260.10">
    <property type="entry name" value="paz domain"/>
    <property type="match status" value="1"/>
</dbReference>
<evidence type="ECO:0000256" key="1">
    <source>
        <dbReference type="ARBA" id="ARBA00022722"/>
    </source>
</evidence>
<dbReference type="PROSITE" id="PS51194">
    <property type="entry name" value="HELICASE_CTER"/>
    <property type="match status" value="1"/>
</dbReference>
<dbReference type="Gene3D" id="3.30.160.380">
    <property type="entry name" value="Dicer dimerisation domain"/>
    <property type="match status" value="1"/>
</dbReference>
<organism evidence="12">
    <name type="scientific">Bactrocera latifrons</name>
    <name type="common">Malaysian fruit fly</name>
    <name type="synonym">Chaetodacus latifrons</name>
    <dbReference type="NCBI Taxonomy" id="174628"/>
    <lineage>
        <taxon>Eukaryota</taxon>
        <taxon>Metazoa</taxon>
        <taxon>Ecdysozoa</taxon>
        <taxon>Arthropoda</taxon>
        <taxon>Hexapoda</taxon>
        <taxon>Insecta</taxon>
        <taxon>Pterygota</taxon>
        <taxon>Neoptera</taxon>
        <taxon>Endopterygota</taxon>
        <taxon>Diptera</taxon>
        <taxon>Brachycera</taxon>
        <taxon>Muscomorpha</taxon>
        <taxon>Tephritoidea</taxon>
        <taxon>Tephritidae</taxon>
        <taxon>Bactrocera</taxon>
        <taxon>Bactrocera</taxon>
    </lineage>
</organism>
<evidence type="ECO:0000259" key="11">
    <source>
        <dbReference type="PROSITE" id="PS51327"/>
    </source>
</evidence>
<evidence type="ECO:0000256" key="6">
    <source>
        <dbReference type="ARBA" id="ARBA00022842"/>
    </source>
</evidence>
<accession>A0A0K8UEW8</accession>
<dbReference type="GO" id="GO:0035194">
    <property type="term" value="P:regulatory ncRNA-mediated post-transcriptional gene silencing"/>
    <property type="evidence" value="ECO:0007669"/>
    <property type="project" value="UniProtKB-ARBA"/>
</dbReference>
<dbReference type="GO" id="GO:0046872">
    <property type="term" value="F:metal ion binding"/>
    <property type="evidence" value="ECO:0007669"/>
    <property type="project" value="UniProtKB-KW"/>
</dbReference>
<dbReference type="GO" id="GO:0003723">
    <property type="term" value="F:RNA binding"/>
    <property type="evidence" value="ECO:0007669"/>
    <property type="project" value="UniProtKB-UniRule"/>
</dbReference>
<dbReference type="Gene3D" id="3.40.50.300">
    <property type="entry name" value="P-loop containing nucleotide triphosphate hydrolases"/>
    <property type="match status" value="2"/>
</dbReference>
<dbReference type="GO" id="GO:0000166">
    <property type="term" value="F:nucleotide binding"/>
    <property type="evidence" value="ECO:0007669"/>
    <property type="project" value="UniProtKB-KW"/>
</dbReference>
<dbReference type="PANTHER" id="PTHR14950">
    <property type="entry name" value="DICER-RELATED"/>
    <property type="match status" value="1"/>
</dbReference>
<evidence type="ECO:0000256" key="2">
    <source>
        <dbReference type="ARBA" id="ARBA00022723"/>
    </source>
</evidence>
<dbReference type="GO" id="GO:0006309">
    <property type="term" value="P:apoptotic DNA fragmentation"/>
    <property type="evidence" value="ECO:0007669"/>
    <property type="project" value="TreeGrafter"/>
</dbReference>
<keyword evidence="3" id="KW-0547">Nucleotide-binding</keyword>
<dbReference type="InterPro" id="IPR036085">
    <property type="entry name" value="PAZ_dom_sf"/>
</dbReference>
<dbReference type="Pfam" id="PF03368">
    <property type="entry name" value="Dicer_dimer"/>
    <property type="match status" value="1"/>
</dbReference>
<gene>
    <name evidence="12" type="primary">Dcr-1_22</name>
    <name evidence="12" type="ORF">c0_g1_i1</name>
</gene>
<evidence type="ECO:0000256" key="5">
    <source>
        <dbReference type="ARBA" id="ARBA00022801"/>
    </source>
</evidence>
<dbReference type="InterPro" id="IPR048513">
    <property type="entry name" value="Dicer_PBD"/>
</dbReference>
<keyword evidence="1" id="KW-0540">Nuclease</keyword>
<evidence type="ECO:0000256" key="4">
    <source>
        <dbReference type="ARBA" id="ARBA00022759"/>
    </source>
</evidence>
<name>A0A0K8UEW8_BACLA</name>
<dbReference type="GO" id="GO:0005737">
    <property type="term" value="C:cytoplasm"/>
    <property type="evidence" value="ECO:0007669"/>
    <property type="project" value="TreeGrafter"/>
</dbReference>
<reference evidence="12" key="1">
    <citation type="submission" date="2015-06" db="EMBL/GenBank/DDBJ databases">
        <authorList>
            <person name="Hoefler B.C."/>
            <person name="Straight P.D."/>
        </authorList>
    </citation>
    <scope>NUCLEOTIDE SEQUENCE</scope>
</reference>
<dbReference type="PROSITE" id="PS50821">
    <property type="entry name" value="PAZ"/>
    <property type="match status" value="1"/>
</dbReference>
<dbReference type="InterPro" id="IPR005034">
    <property type="entry name" value="Dicer_dimerisation"/>
</dbReference>
<dbReference type="GO" id="GO:0005634">
    <property type="term" value="C:nucleus"/>
    <property type="evidence" value="ECO:0007669"/>
    <property type="project" value="TreeGrafter"/>
</dbReference>
<feature type="domain" description="PAZ" evidence="9">
    <location>
        <begin position="1172"/>
        <end position="1303"/>
    </location>
</feature>
<keyword evidence="5" id="KW-0378">Hydrolase</keyword>
<evidence type="ECO:0000256" key="3">
    <source>
        <dbReference type="ARBA" id="ARBA00022741"/>
    </source>
</evidence>
<dbReference type="CDD" id="cd02843">
    <property type="entry name" value="PAZ_dicer_like"/>
    <property type="match status" value="1"/>
</dbReference>
<keyword evidence="6" id="KW-0460">Magnesium</keyword>
<dbReference type="Pfam" id="PF02170">
    <property type="entry name" value="PAZ"/>
    <property type="match status" value="1"/>
</dbReference>
<dbReference type="InterPro" id="IPR001650">
    <property type="entry name" value="Helicase_C-like"/>
</dbReference>
<protein>
    <submittedName>
        <fullName evidence="12">Endoribonuclease Dcr-1</fullName>
    </submittedName>
</protein>
<dbReference type="GO" id="GO:0004530">
    <property type="term" value="F:deoxyribonuclease I activity"/>
    <property type="evidence" value="ECO:0007669"/>
    <property type="project" value="TreeGrafter"/>
</dbReference>
<dbReference type="InterPro" id="IPR048512">
    <property type="entry name" value="Dicer_platform"/>
</dbReference>
<dbReference type="GO" id="GO:0070578">
    <property type="term" value="C:RISC-loading complex"/>
    <property type="evidence" value="ECO:0007669"/>
    <property type="project" value="TreeGrafter"/>
</dbReference>
<evidence type="ECO:0000259" key="10">
    <source>
        <dbReference type="PROSITE" id="PS51194"/>
    </source>
</evidence>
<dbReference type="GO" id="GO:0030422">
    <property type="term" value="P:siRNA processing"/>
    <property type="evidence" value="ECO:0007669"/>
    <property type="project" value="UniProtKB-ARBA"/>
</dbReference>
<dbReference type="SUPFAM" id="SSF101690">
    <property type="entry name" value="PAZ domain"/>
    <property type="match status" value="2"/>
</dbReference>
<dbReference type="InterPro" id="IPR003100">
    <property type="entry name" value="PAZ_dom"/>
</dbReference>
<dbReference type="FunFam" id="3.40.50.300:FF:002580">
    <property type="entry name" value="AGAP002836-PB"/>
    <property type="match status" value="1"/>
</dbReference>
<dbReference type="Pfam" id="PF00271">
    <property type="entry name" value="Helicase_C"/>
    <property type="match status" value="1"/>
</dbReference>
<feature type="domain" description="Dicer dsRNA-binding fold" evidence="11">
    <location>
        <begin position="883"/>
        <end position="978"/>
    </location>
</feature>
<evidence type="ECO:0000259" key="9">
    <source>
        <dbReference type="PROSITE" id="PS50821"/>
    </source>
</evidence>
<keyword evidence="2" id="KW-0479">Metal-binding</keyword>
<evidence type="ECO:0000313" key="12">
    <source>
        <dbReference type="EMBL" id="JAI25133.1"/>
    </source>
</evidence>
<dbReference type="OrthoDB" id="2392202at2759"/>
<dbReference type="EMBL" id="GDHF01027181">
    <property type="protein sequence ID" value="JAI25133.1"/>
    <property type="molecule type" value="Transcribed_RNA"/>
</dbReference>
<dbReference type="Pfam" id="PF20931">
    <property type="entry name" value="Dicer_platform"/>
    <property type="match status" value="1"/>
</dbReference>
<dbReference type="GO" id="GO:0004525">
    <property type="term" value="F:ribonuclease III activity"/>
    <property type="evidence" value="ECO:0007669"/>
    <property type="project" value="TreeGrafter"/>
</dbReference>
<dbReference type="InterPro" id="IPR027417">
    <property type="entry name" value="P-loop_NTPase"/>
</dbReference>
<feature type="coiled-coil region" evidence="8">
    <location>
        <begin position="174"/>
        <end position="201"/>
    </location>
</feature>
<dbReference type="Pfam" id="PF20930">
    <property type="entry name" value="Dicer_PBD"/>
    <property type="match status" value="1"/>
</dbReference>
<keyword evidence="4" id="KW-0255">Endonuclease</keyword>
<dbReference type="GO" id="GO:0031054">
    <property type="term" value="P:pre-miRNA processing"/>
    <property type="evidence" value="ECO:0007669"/>
    <property type="project" value="TreeGrafter"/>
</dbReference>
<dbReference type="FunFam" id="2.170.260.10:FF:000002">
    <property type="entry name" value="Putative Endoribonuclease Dicer"/>
    <property type="match status" value="1"/>
</dbReference>
<dbReference type="SMART" id="SM00949">
    <property type="entry name" value="PAZ"/>
    <property type="match status" value="1"/>
</dbReference>
<dbReference type="InterPro" id="IPR038248">
    <property type="entry name" value="Dicer_dimer_sf"/>
</dbReference>
<feature type="domain" description="Helicase C-terminal" evidence="10">
    <location>
        <begin position="478"/>
        <end position="656"/>
    </location>
</feature>
<evidence type="ECO:0000256" key="7">
    <source>
        <dbReference type="PROSITE-ProRule" id="PRU00657"/>
    </source>
</evidence>
<dbReference type="PANTHER" id="PTHR14950:SF37">
    <property type="entry name" value="ENDORIBONUCLEASE DICER"/>
    <property type="match status" value="1"/>
</dbReference>
<dbReference type="FunFam" id="3.30.160.380:FF:000003">
    <property type="entry name" value="Endoribonuclease dcr-1"/>
    <property type="match status" value="1"/>
</dbReference>